<dbReference type="GeneID" id="87941988"/>
<evidence type="ECO:0000313" key="3">
    <source>
        <dbReference type="Proteomes" id="UP001322277"/>
    </source>
</evidence>
<dbReference type="EMBL" id="CP137307">
    <property type="protein sequence ID" value="WQF80471.1"/>
    <property type="molecule type" value="Genomic_DNA"/>
</dbReference>
<dbReference type="AlphaFoldDB" id="A0AAX4IBT0"/>
<dbReference type="KEGG" id="cdet:87941988"/>
<feature type="region of interest" description="Disordered" evidence="1">
    <location>
        <begin position="1"/>
        <end position="86"/>
    </location>
</feature>
<keyword evidence="3" id="KW-1185">Reference proteome</keyword>
<accession>A0AAX4IBT0</accession>
<reference evidence="3" key="1">
    <citation type="journal article" date="2023" name="bioRxiv">
        <title>Complete genome of the Medicago anthracnose fungus, Colletotrichum destructivum, reveals a mini-chromosome-like region within a core chromosome.</title>
        <authorList>
            <person name="Lapalu N."/>
            <person name="Simon A."/>
            <person name="Lu A."/>
            <person name="Plaumann P.-L."/>
            <person name="Amselem J."/>
            <person name="Pigne S."/>
            <person name="Auger A."/>
            <person name="Koch C."/>
            <person name="Dallery J.-F."/>
            <person name="O'Connell R.J."/>
        </authorList>
    </citation>
    <scope>NUCLEOTIDE SEQUENCE [LARGE SCALE GENOMIC DNA]</scope>
    <source>
        <strain evidence="3">CBS 520.97</strain>
    </source>
</reference>
<sequence length="185" mass="19969">MSPQFPLPRTADQVGTPPDQRVPGAGIPSESDADGWPHGLAPAKILDPTCLRSPPSVAKTSTTTTPTTVQPRETGSAPKPSSSPPLSPILQVHPLLPCVCSHQAKPVPALQPRRLLSLLSCCFFPPLPFSCILGSSLSIRLPVWPVHQHTHHTHTHTHQPSVARPHCAIWSLLCLNYLQPTTPYK</sequence>
<name>A0AAX4IBT0_9PEZI</name>
<feature type="compositionally biased region" description="Low complexity" evidence="1">
    <location>
        <begin position="53"/>
        <end position="68"/>
    </location>
</feature>
<dbReference type="Proteomes" id="UP001322277">
    <property type="component" value="Chromosome 3"/>
</dbReference>
<evidence type="ECO:0000313" key="2">
    <source>
        <dbReference type="EMBL" id="WQF80471.1"/>
    </source>
</evidence>
<organism evidence="2 3">
    <name type="scientific">Colletotrichum destructivum</name>
    <dbReference type="NCBI Taxonomy" id="34406"/>
    <lineage>
        <taxon>Eukaryota</taxon>
        <taxon>Fungi</taxon>
        <taxon>Dikarya</taxon>
        <taxon>Ascomycota</taxon>
        <taxon>Pezizomycotina</taxon>
        <taxon>Sordariomycetes</taxon>
        <taxon>Hypocreomycetidae</taxon>
        <taxon>Glomerellales</taxon>
        <taxon>Glomerellaceae</taxon>
        <taxon>Colletotrichum</taxon>
        <taxon>Colletotrichum destructivum species complex</taxon>
    </lineage>
</organism>
<protein>
    <submittedName>
        <fullName evidence="2">Uncharacterized protein</fullName>
    </submittedName>
</protein>
<evidence type="ECO:0000256" key="1">
    <source>
        <dbReference type="SAM" id="MobiDB-lite"/>
    </source>
</evidence>
<gene>
    <name evidence="2" type="ORF">CDEST_05485</name>
</gene>
<proteinExistence type="predicted"/>
<dbReference type="RefSeq" id="XP_062777695.1">
    <property type="nucleotide sequence ID" value="XM_062921644.1"/>
</dbReference>